<dbReference type="EMBL" id="JARGEI010000002">
    <property type="protein sequence ID" value="KAJ8735693.1"/>
    <property type="molecule type" value="Genomic_DNA"/>
</dbReference>
<dbReference type="AlphaFoldDB" id="A0AAD7Z0V4"/>
<keyword evidence="3" id="KW-1185">Reference proteome</keyword>
<feature type="compositionally biased region" description="Basic and acidic residues" evidence="1">
    <location>
        <begin position="1"/>
        <end position="17"/>
    </location>
</feature>
<feature type="region of interest" description="Disordered" evidence="1">
    <location>
        <begin position="172"/>
        <end position="217"/>
    </location>
</feature>
<evidence type="ECO:0000256" key="1">
    <source>
        <dbReference type="SAM" id="MobiDB-lite"/>
    </source>
</evidence>
<feature type="compositionally biased region" description="Basic residues" evidence="1">
    <location>
        <begin position="196"/>
        <end position="205"/>
    </location>
</feature>
<evidence type="ECO:0000313" key="2">
    <source>
        <dbReference type="EMBL" id="KAJ8735693.1"/>
    </source>
</evidence>
<evidence type="ECO:0000313" key="3">
    <source>
        <dbReference type="Proteomes" id="UP001231518"/>
    </source>
</evidence>
<feature type="compositionally biased region" description="Polar residues" evidence="1">
    <location>
        <begin position="18"/>
        <end position="37"/>
    </location>
</feature>
<comment type="caution">
    <text evidence="2">The sequence shown here is derived from an EMBL/GenBank/DDBJ whole genome shotgun (WGS) entry which is preliminary data.</text>
</comment>
<feature type="region of interest" description="Disordered" evidence="1">
    <location>
        <begin position="255"/>
        <end position="344"/>
    </location>
</feature>
<accession>A0AAD7Z0V4</accession>
<reference evidence="2" key="1">
    <citation type="submission" date="2023-03" db="EMBL/GenBank/DDBJ databases">
        <title>Chromosome-level genomes of two armyworms, Mythimna separata and Mythimna loreyi, provide insights into the biosynthesis and reception of sex pheromones.</title>
        <authorList>
            <person name="Zhao H."/>
        </authorList>
    </citation>
    <scope>NUCLEOTIDE SEQUENCE</scope>
    <source>
        <strain evidence="2">BeijingLab</strain>
        <tissue evidence="2">Pupa</tissue>
    </source>
</reference>
<dbReference type="Proteomes" id="UP001231518">
    <property type="component" value="Chromosome 2"/>
</dbReference>
<organism evidence="2 3">
    <name type="scientific">Mythimna separata</name>
    <name type="common">Oriental armyworm</name>
    <name type="synonym">Pseudaletia separata</name>
    <dbReference type="NCBI Taxonomy" id="271217"/>
    <lineage>
        <taxon>Eukaryota</taxon>
        <taxon>Metazoa</taxon>
        <taxon>Ecdysozoa</taxon>
        <taxon>Arthropoda</taxon>
        <taxon>Hexapoda</taxon>
        <taxon>Insecta</taxon>
        <taxon>Pterygota</taxon>
        <taxon>Neoptera</taxon>
        <taxon>Endopterygota</taxon>
        <taxon>Lepidoptera</taxon>
        <taxon>Glossata</taxon>
        <taxon>Ditrysia</taxon>
        <taxon>Noctuoidea</taxon>
        <taxon>Noctuidae</taxon>
        <taxon>Noctuinae</taxon>
        <taxon>Hadenini</taxon>
        <taxon>Mythimna</taxon>
    </lineage>
</organism>
<protein>
    <submittedName>
        <fullName evidence="2">Uncharacterized protein</fullName>
    </submittedName>
</protein>
<sequence>MPQSRFRKEMKYGEKTPRSTYTSQASGDSAPCATSQYHPDKLTSGRNKIPRSVRYELENALIDLCDVWFDEIKPNLVRNNIKLHIPGNCCSASGDQACAPPAHHARRTPPAPPPPASPLSDACSHLDPGAARDRPLRGASYASSCSPQPAASSALRARLRMRLPCLLSPVISVPQTPPDGPQIQTHNSEKKPARPGARRKRRRFRAQTQPSWRVPRPCRALPTPCRAGASRSTSQLPPCDNYYRFIVPRRESVMKNKKTQTEPALTVSRGCQSHIPPGYRRPGVRSPGQRCPGPLNQNNSHISHAPRSRKGNPVTCNVDSSRPDHVLSPPVLPPPTVCQRKRSDVTVTRSPPLLQDDLIDIIAASNEKRLRLLYSSSEREDQPLFMNLHPICRPEKRLKKIPPWR</sequence>
<proteinExistence type="predicted"/>
<feature type="region of interest" description="Disordered" evidence="1">
    <location>
        <begin position="1"/>
        <end position="46"/>
    </location>
</feature>
<feature type="region of interest" description="Disordered" evidence="1">
    <location>
        <begin position="96"/>
        <end position="148"/>
    </location>
</feature>
<feature type="compositionally biased region" description="Low complexity" evidence="1">
    <location>
        <begin position="139"/>
        <end position="148"/>
    </location>
</feature>
<name>A0AAD7Z0V4_MYTSE</name>
<gene>
    <name evidence="2" type="ORF">PYW07_007313</name>
</gene>